<accession>A0A6N2BBT2</accession>
<keyword evidence="1" id="KW-0812">Transmembrane</keyword>
<feature type="non-terminal residue" evidence="2">
    <location>
        <position position="60"/>
    </location>
</feature>
<protein>
    <submittedName>
        <fullName evidence="2">Uncharacterized protein</fullName>
    </submittedName>
</protein>
<proteinExistence type="predicted"/>
<keyword evidence="1" id="KW-1133">Transmembrane helix</keyword>
<evidence type="ECO:0000256" key="1">
    <source>
        <dbReference type="SAM" id="Phobius"/>
    </source>
</evidence>
<comment type="caution">
    <text evidence="2">The sequence shown here is derived from an EMBL/GenBank/DDBJ whole genome shotgun (WGS) entry which is preliminary data.</text>
</comment>
<dbReference type="EMBL" id="RXGB01003343">
    <property type="protein sequence ID" value="TMW92397.1"/>
    <property type="molecule type" value="Genomic_DNA"/>
</dbReference>
<evidence type="ECO:0000313" key="2">
    <source>
        <dbReference type="EMBL" id="TMW92397.1"/>
    </source>
</evidence>
<reference evidence="2" key="1">
    <citation type="submission" date="2019-05" db="EMBL/GenBank/DDBJ databases">
        <title>The de novo reference genome and transcriptome assemblies of the wild tomato species Solanum chilense.</title>
        <authorList>
            <person name="Stam R."/>
            <person name="Nosenko T."/>
            <person name="Hoerger A.C."/>
            <person name="Stephan W."/>
            <person name="Seidel M.A."/>
            <person name="Kuhn J.M.M."/>
            <person name="Haberer G."/>
            <person name="Tellier A."/>
        </authorList>
    </citation>
    <scope>NUCLEOTIDE SEQUENCE</scope>
    <source>
        <tissue evidence="2">Mature leaves</tissue>
    </source>
</reference>
<gene>
    <name evidence="2" type="ORF">EJD97_013105</name>
</gene>
<name>A0A6N2BBT2_SOLCI</name>
<feature type="transmembrane region" description="Helical" evidence="1">
    <location>
        <begin position="41"/>
        <end position="59"/>
    </location>
</feature>
<dbReference type="AlphaFoldDB" id="A0A6N2BBT2"/>
<keyword evidence="1" id="KW-0472">Membrane</keyword>
<sequence length="60" mass="7373">MRRQQVKKRKMRKGKQVKRKNFLIVMIHKFTFKPKNMMHRMIENISLSICFVYLVLYSGL</sequence>
<organism evidence="2">
    <name type="scientific">Solanum chilense</name>
    <name type="common">Tomato</name>
    <name type="synonym">Lycopersicon chilense</name>
    <dbReference type="NCBI Taxonomy" id="4083"/>
    <lineage>
        <taxon>Eukaryota</taxon>
        <taxon>Viridiplantae</taxon>
        <taxon>Streptophyta</taxon>
        <taxon>Embryophyta</taxon>
        <taxon>Tracheophyta</taxon>
        <taxon>Spermatophyta</taxon>
        <taxon>Magnoliopsida</taxon>
        <taxon>eudicotyledons</taxon>
        <taxon>Gunneridae</taxon>
        <taxon>Pentapetalae</taxon>
        <taxon>asterids</taxon>
        <taxon>lamiids</taxon>
        <taxon>Solanales</taxon>
        <taxon>Solanaceae</taxon>
        <taxon>Solanoideae</taxon>
        <taxon>Solaneae</taxon>
        <taxon>Solanum</taxon>
        <taxon>Solanum subgen. Lycopersicon</taxon>
    </lineage>
</organism>